<keyword evidence="4" id="KW-1185">Reference proteome</keyword>
<feature type="signal peptide" evidence="2">
    <location>
        <begin position="1"/>
        <end position="20"/>
    </location>
</feature>
<sequence length="285" mass="33053">MKTKLVIAIVALFTLLNVYSQNDLNNYKYVIVPNKFDFLKQENQYRLNELAQFLFNKHGFKAVMEGTDYPEDLLFNRCLGLRSNVEKESGVFKTKLKVVLKDCNGKIVYTSPVGESRTKEYKVAYNEAMRATFDHLRLLNYQYVPKKEHQVTKTQKHETDSEIQRLKEEIKTLKKEKEVKQIKQPKAVVNKRPVTPQKQEVLQAKNVEPKTEKALSNVLYAQATENGFQLVDSAPKVVFRIQKTGLSNVFLVEGKSSIIYKTDTGWVLEYYENGVLKQQELNIKF</sequence>
<comment type="caution">
    <text evidence="3">The sequence shown here is derived from an EMBL/GenBank/DDBJ whole genome shotgun (WGS) entry which is preliminary data.</text>
</comment>
<gene>
    <name evidence="3" type="ORF">ACFSR8_13355</name>
</gene>
<keyword evidence="1" id="KW-0175">Coiled coil</keyword>
<accession>A0ABW5TF68</accession>
<evidence type="ECO:0000313" key="4">
    <source>
        <dbReference type="Proteomes" id="UP001597476"/>
    </source>
</evidence>
<dbReference type="Proteomes" id="UP001597476">
    <property type="component" value="Unassembled WGS sequence"/>
</dbReference>
<dbReference type="EMBL" id="JBHULY010000034">
    <property type="protein sequence ID" value="MFD2727203.1"/>
    <property type="molecule type" value="Genomic_DNA"/>
</dbReference>
<dbReference type="RefSeq" id="WP_380292837.1">
    <property type="nucleotide sequence ID" value="NZ_JBHULY010000034.1"/>
</dbReference>
<feature type="chain" id="PRO_5046165992" evidence="2">
    <location>
        <begin position="21"/>
        <end position="285"/>
    </location>
</feature>
<organism evidence="3 4">
    <name type="scientific">Hyunsoonleella rubra</name>
    <dbReference type="NCBI Taxonomy" id="1737062"/>
    <lineage>
        <taxon>Bacteria</taxon>
        <taxon>Pseudomonadati</taxon>
        <taxon>Bacteroidota</taxon>
        <taxon>Flavobacteriia</taxon>
        <taxon>Flavobacteriales</taxon>
        <taxon>Flavobacteriaceae</taxon>
    </lineage>
</organism>
<feature type="coiled-coil region" evidence="1">
    <location>
        <begin position="149"/>
        <end position="183"/>
    </location>
</feature>
<proteinExistence type="predicted"/>
<evidence type="ECO:0000256" key="1">
    <source>
        <dbReference type="SAM" id="Coils"/>
    </source>
</evidence>
<name>A0ABW5TF68_9FLAO</name>
<evidence type="ECO:0000313" key="3">
    <source>
        <dbReference type="EMBL" id="MFD2727203.1"/>
    </source>
</evidence>
<protein>
    <submittedName>
        <fullName evidence="3">Uncharacterized protein</fullName>
    </submittedName>
</protein>
<keyword evidence="2" id="KW-0732">Signal</keyword>
<reference evidence="4" key="1">
    <citation type="journal article" date="2019" name="Int. J. Syst. Evol. Microbiol.">
        <title>The Global Catalogue of Microorganisms (GCM) 10K type strain sequencing project: providing services to taxonomists for standard genome sequencing and annotation.</title>
        <authorList>
            <consortium name="The Broad Institute Genomics Platform"/>
            <consortium name="The Broad Institute Genome Sequencing Center for Infectious Disease"/>
            <person name="Wu L."/>
            <person name="Ma J."/>
        </authorList>
    </citation>
    <scope>NUCLEOTIDE SEQUENCE [LARGE SCALE GENOMIC DNA]</scope>
    <source>
        <strain evidence="4">KCTC 42398</strain>
    </source>
</reference>
<evidence type="ECO:0000256" key="2">
    <source>
        <dbReference type="SAM" id="SignalP"/>
    </source>
</evidence>